<dbReference type="SMART" id="SM00327">
    <property type="entry name" value="VWA"/>
    <property type="match status" value="2"/>
</dbReference>
<dbReference type="AlphaFoldDB" id="A0ABD0KBN4"/>
<evidence type="ECO:0000256" key="4">
    <source>
        <dbReference type="ARBA" id="ARBA00022737"/>
    </source>
</evidence>
<dbReference type="FunFam" id="3.40.50.410:FF:000004">
    <property type="entry name" value="collagen alpha-6(VI) chain"/>
    <property type="match status" value="1"/>
</dbReference>
<evidence type="ECO:0000313" key="9">
    <source>
        <dbReference type="Proteomes" id="UP001519460"/>
    </source>
</evidence>
<accession>A0ABD0KBN4</accession>
<evidence type="ECO:0000259" key="7">
    <source>
        <dbReference type="PROSITE" id="PS50234"/>
    </source>
</evidence>
<name>A0ABD0KBN4_9CAEN</name>
<evidence type="ECO:0000256" key="6">
    <source>
        <dbReference type="SAM" id="MobiDB-lite"/>
    </source>
</evidence>
<evidence type="ECO:0000256" key="2">
    <source>
        <dbReference type="ARBA" id="ARBA00022525"/>
    </source>
</evidence>
<feature type="domain" description="VWFA" evidence="7">
    <location>
        <begin position="234"/>
        <end position="406"/>
    </location>
</feature>
<comment type="subcellular location">
    <subcellularLocation>
        <location evidence="1">Secreted</location>
    </subcellularLocation>
</comment>
<reference evidence="8 9" key="1">
    <citation type="journal article" date="2023" name="Sci. Data">
        <title>Genome assembly of the Korean intertidal mud-creeper Batillaria attramentaria.</title>
        <authorList>
            <person name="Patra A.K."/>
            <person name="Ho P.T."/>
            <person name="Jun S."/>
            <person name="Lee S.J."/>
            <person name="Kim Y."/>
            <person name="Won Y.J."/>
        </authorList>
    </citation>
    <scope>NUCLEOTIDE SEQUENCE [LARGE SCALE GENOMIC DNA]</scope>
    <source>
        <strain evidence="8">Wonlab-2016</strain>
    </source>
</reference>
<evidence type="ECO:0000313" key="8">
    <source>
        <dbReference type="EMBL" id="KAK7484534.1"/>
    </source>
</evidence>
<keyword evidence="9" id="KW-1185">Reference proteome</keyword>
<dbReference type="EMBL" id="JACVVK020000208">
    <property type="protein sequence ID" value="KAK7484534.1"/>
    <property type="molecule type" value="Genomic_DNA"/>
</dbReference>
<evidence type="ECO:0000256" key="5">
    <source>
        <dbReference type="ARBA" id="ARBA00023180"/>
    </source>
</evidence>
<proteinExistence type="predicted"/>
<keyword evidence="4" id="KW-0677">Repeat</keyword>
<comment type="caution">
    <text evidence="8">The sequence shown here is derived from an EMBL/GenBank/DDBJ whole genome shotgun (WGS) entry which is preliminary data.</text>
</comment>
<keyword evidence="2" id="KW-0964">Secreted</keyword>
<keyword evidence="3" id="KW-0732">Signal</keyword>
<dbReference type="InterPro" id="IPR036465">
    <property type="entry name" value="vWFA_dom_sf"/>
</dbReference>
<organism evidence="8 9">
    <name type="scientific">Batillaria attramentaria</name>
    <dbReference type="NCBI Taxonomy" id="370345"/>
    <lineage>
        <taxon>Eukaryota</taxon>
        <taxon>Metazoa</taxon>
        <taxon>Spiralia</taxon>
        <taxon>Lophotrochozoa</taxon>
        <taxon>Mollusca</taxon>
        <taxon>Gastropoda</taxon>
        <taxon>Caenogastropoda</taxon>
        <taxon>Sorbeoconcha</taxon>
        <taxon>Cerithioidea</taxon>
        <taxon>Batillariidae</taxon>
        <taxon>Batillaria</taxon>
    </lineage>
</organism>
<gene>
    <name evidence="8" type="ORF">BaRGS_00024166</name>
</gene>
<dbReference type="InterPro" id="IPR050525">
    <property type="entry name" value="ECM_Assembly_Org"/>
</dbReference>
<keyword evidence="5" id="KW-0325">Glycoprotein</keyword>
<dbReference type="PANTHER" id="PTHR24020">
    <property type="entry name" value="COLLAGEN ALPHA"/>
    <property type="match status" value="1"/>
</dbReference>
<protein>
    <recommendedName>
        <fullName evidence="7">VWFA domain-containing protein</fullName>
    </recommendedName>
</protein>
<dbReference type="PANTHER" id="PTHR24020:SF20">
    <property type="entry name" value="PH DOMAIN-CONTAINING PROTEIN"/>
    <property type="match status" value="1"/>
</dbReference>
<dbReference type="GO" id="GO:0005576">
    <property type="term" value="C:extracellular region"/>
    <property type="evidence" value="ECO:0007669"/>
    <property type="project" value="UniProtKB-SubCell"/>
</dbReference>
<dbReference type="Gene3D" id="3.40.50.410">
    <property type="entry name" value="von Willebrand factor, type A domain"/>
    <property type="match status" value="3"/>
</dbReference>
<evidence type="ECO:0000256" key="3">
    <source>
        <dbReference type="ARBA" id="ARBA00022729"/>
    </source>
</evidence>
<feature type="domain" description="VWFA" evidence="7">
    <location>
        <begin position="19"/>
        <end position="194"/>
    </location>
</feature>
<dbReference type="PRINTS" id="PR00453">
    <property type="entry name" value="VWFADOMAIN"/>
</dbReference>
<feature type="region of interest" description="Disordered" evidence="6">
    <location>
        <begin position="201"/>
        <end position="226"/>
    </location>
</feature>
<evidence type="ECO:0000256" key="1">
    <source>
        <dbReference type="ARBA" id="ARBA00004613"/>
    </source>
</evidence>
<dbReference type="Pfam" id="PF00092">
    <property type="entry name" value="VWA"/>
    <property type="match status" value="2"/>
</dbReference>
<dbReference type="CDD" id="cd01472">
    <property type="entry name" value="vWA_collagen"/>
    <property type="match status" value="1"/>
</dbReference>
<dbReference type="PROSITE" id="PS50234">
    <property type="entry name" value="VWFA"/>
    <property type="match status" value="2"/>
</dbReference>
<sequence>MSCSVGFPGSSECREKVADVVFLLDSSFSIWKHEFTAQLNFIRDLVNSFTIGPNHIRVGVVTYSTEVRLDMTLNQHMKRHELQRAIGKIEYMEGGTRTGDAIHFAHTEMFKEENGGRPWAAHIVVLITDGYSYDANQTSMEASIARSKGVEMFAIGVGDDVDELELRGIATDPDDTHMFQVDSYEALRKIESSFAGKACQIQKPNSTNSKPDDSMIADTPKETATKRCGGKPADVYFLLDSSSSIWRPEFQDQLHFVDQLLHLFDLGPERTRVGVAVYSDNVTNIVSLTDTQTRSSIKHALKKSPYMTGGTNTGGALQYIRTEGFASARRQVAHVIIILTDGQSANSTDTVKEARKARQEGIYIFAVGIGSQTDVRELMEIASDPDENFVFHVEEFGGLKNIRELLAIKACDVEGPEYVSDQAASGCKFSKPTDIVYVYDSAAVNRRESDAISDVILNVAEAMDSDRDVVRYGVVRDNSYHGNDMDLKTGATAGVLRAFLEESHHQGIHTLLRDLRLQGYLDAYDDTRLRAHKVVVLFVGFKLINATAVETEAQRLKFLGVHLVIVAFDAISDNVETLTKIASVPVVQADTYEGLPKSEKDILNRLCSLRMKIN</sequence>
<dbReference type="Proteomes" id="UP001519460">
    <property type="component" value="Unassembled WGS sequence"/>
</dbReference>
<dbReference type="SUPFAM" id="SSF53300">
    <property type="entry name" value="vWA-like"/>
    <property type="match status" value="3"/>
</dbReference>
<dbReference type="InterPro" id="IPR002035">
    <property type="entry name" value="VWF_A"/>
</dbReference>